<dbReference type="GO" id="GO:0001833">
    <property type="term" value="P:inner cell mass cell proliferation"/>
    <property type="evidence" value="ECO:0007669"/>
    <property type="project" value="Ensembl"/>
</dbReference>
<evidence type="ECO:0000256" key="19">
    <source>
        <dbReference type="ARBA" id="ARBA00079252"/>
    </source>
</evidence>
<dbReference type="InterPro" id="IPR040141">
    <property type="entry name" value="ZPR1"/>
</dbReference>
<dbReference type="InterPro" id="IPR042452">
    <property type="entry name" value="ZPR1_Znf1/2"/>
</dbReference>
<dbReference type="AlphaFoldDB" id="A0A8C7AFP8"/>
<dbReference type="GO" id="GO:0030971">
    <property type="term" value="F:receptor tyrosine kinase binding"/>
    <property type="evidence" value="ECO:0007669"/>
    <property type="project" value="Ensembl"/>
</dbReference>
<dbReference type="GeneTree" id="ENSGT00390000005306"/>
<sequence>MAVSGAVDPGPPAAAAAPSPAPAGAPAPEHLFRPISAEDEEQQPTEIESLCMNCYRNGTTRLLLTKIPFFREIIVSSFSCEHCGWNNTEIQSAGRIQDQGVRYTLTVRAQEDMNREVVKTDSATTRIPELDFEIPAFSQKGALTTVEGLISRAISGLEQDQPARRANEEAVAKRIDEFIVKLKELKQVASPFTLIIDDPSGNSFVENPHAPQKDHALVVTHYNRTPQQEEMLGLQAEPPPEEKPEEEDLRNEVLQFNTNCPECNAPAQTNMKLVQIPHFKEVIIMATNCENCGHRTNEVKSGGAVEPLGTKITFHITDPLDLTRDVLKSETCSVEIPELEFELGMAVLGGKFTTLEGLLKDIQELVTKNPFTLGDSSNPGQMEKLQEFSRKLDQILQGDMKAHFIMNDPAGNSYFQNVYAPEDDPHMKVEHYERTFAQNEDLGLNDMKTEDYETGLAPQR</sequence>
<evidence type="ECO:0000256" key="11">
    <source>
        <dbReference type="ARBA" id="ARBA00022771"/>
    </source>
</evidence>
<keyword evidence="9" id="KW-0479">Metal-binding</keyword>
<organism evidence="22 23">
    <name type="scientific">Neovison vison</name>
    <name type="common">American mink</name>
    <name type="synonym">Mustela vison</name>
    <dbReference type="NCBI Taxonomy" id="452646"/>
    <lineage>
        <taxon>Eukaryota</taxon>
        <taxon>Metazoa</taxon>
        <taxon>Chordata</taxon>
        <taxon>Craniata</taxon>
        <taxon>Vertebrata</taxon>
        <taxon>Euteleostomi</taxon>
        <taxon>Mammalia</taxon>
        <taxon>Eutheria</taxon>
        <taxon>Laurasiatheria</taxon>
        <taxon>Carnivora</taxon>
        <taxon>Caniformia</taxon>
        <taxon>Musteloidea</taxon>
        <taxon>Mustelidae</taxon>
        <taxon>Mustelinae</taxon>
        <taxon>Neogale</taxon>
    </lineage>
</organism>
<comment type="similarity">
    <text evidence="6">Belongs to the ZPR1 family.</text>
</comment>
<evidence type="ECO:0000313" key="23">
    <source>
        <dbReference type="Proteomes" id="UP000694425"/>
    </source>
</evidence>
<dbReference type="KEGG" id="nvs:122912308"/>
<protein>
    <recommendedName>
        <fullName evidence="18">Zinc finger protein ZPR1</fullName>
    </recommendedName>
    <alternativeName>
        <fullName evidence="19">Zinc finger protein 259</fullName>
    </alternativeName>
</protein>
<dbReference type="FunFam" id="2.60.120.1040:FF:000001">
    <property type="entry name" value="Zinc finger protein ZPR1"/>
    <property type="match status" value="1"/>
</dbReference>
<dbReference type="GO" id="GO:0008270">
    <property type="term" value="F:zinc ion binding"/>
    <property type="evidence" value="ECO:0007669"/>
    <property type="project" value="UniProtKB-KW"/>
</dbReference>
<evidence type="ECO:0000256" key="2">
    <source>
        <dbReference type="ARBA" id="ARBA00004489"/>
    </source>
</evidence>
<dbReference type="GO" id="GO:0006397">
    <property type="term" value="P:mRNA processing"/>
    <property type="evidence" value="ECO:0007669"/>
    <property type="project" value="UniProtKB-KW"/>
</dbReference>
<dbReference type="GO" id="GO:0043204">
    <property type="term" value="C:perikaryon"/>
    <property type="evidence" value="ECO:0007669"/>
    <property type="project" value="Ensembl"/>
</dbReference>
<dbReference type="GO" id="GO:1902742">
    <property type="term" value="P:apoptotic process involved in development"/>
    <property type="evidence" value="ECO:0007669"/>
    <property type="project" value="Ensembl"/>
</dbReference>
<evidence type="ECO:0000256" key="5">
    <source>
        <dbReference type="ARBA" id="ARBA00004624"/>
    </source>
</evidence>
<evidence type="ECO:0000256" key="9">
    <source>
        <dbReference type="ARBA" id="ARBA00022723"/>
    </source>
</evidence>
<evidence type="ECO:0000259" key="21">
    <source>
        <dbReference type="SMART" id="SM00709"/>
    </source>
</evidence>
<keyword evidence="15" id="KW-0539">Nucleus</keyword>
<reference evidence="22" key="2">
    <citation type="submission" date="2025-09" db="UniProtKB">
        <authorList>
            <consortium name="Ensembl"/>
        </authorList>
    </citation>
    <scope>IDENTIFICATION</scope>
</reference>
<dbReference type="Pfam" id="PF22794">
    <property type="entry name" value="jr-ZPR1"/>
    <property type="match status" value="2"/>
</dbReference>
<evidence type="ECO:0000256" key="15">
    <source>
        <dbReference type="ARBA" id="ARBA00023242"/>
    </source>
</evidence>
<reference evidence="22" key="1">
    <citation type="submission" date="2025-08" db="UniProtKB">
        <authorList>
            <consortium name="Ensembl"/>
        </authorList>
    </citation>
    <scope>IDENTIFICATION</scope>
</reference>
<dbReference type="GO" id="GO:0031369">
    <property type="term" value="F:translation initiation factor binding"/>
    <property type="evidence" value="ECO:0007669"/>
    <property type="project" value="Ensembl"/>
</dbReference>
<keyword evidence="7" id="KW-0963">Cytoplasm</keyword>
<evidence type="ECO:0000256" key="17">
    <source>
        <dbReference type="ARBA" id="ARBA00034695"/>
    </source>
</evidence>
<dbReference type="InterPro" id="IPR004457">
    <property type="entry name" value="Znf_ZPR1"/>
</dbReference>
<accession>A0A8C7AFP8</accession>
<evidence type="ECO:0000256" key="20">
    <source>
        <dbReference type="SAM" id="MobiDB-lite"/>
    </source>
</evidence>
<dbReference type="GO" id="GO:0001834">
    <property type="term" value="P:trophectodermal cell proliferation"/>
    <property type="evidence" value="ECO:0007669"/>
    <property type="project" value="Ensembl"/>
</dbReference>
<dbReference type="FunFam" id="2.20.25.420:FF:000001">
    <property type="entry name" value="Zinc finger protein ZPR1"/>
    <property type="match status" value="1"/>
</dbReference>
<dbReference type="GO" id="GO:0048471">
    <property type="term" value="C:perinuclear region of cytoplasm"/>
    <property type="evidence" value="ECO:0007669"/>
    <property type="project" value="UniProtKB-SubCell"/>
</dbReference>
<dbReference type="GO" id="GO:0045927">
    <property type="term" value="P:positive regulation of growth"/>
    <property type="evidence" value="ECO:0007669"/>
    <property type="project" value="Ensembl"/>
</dbReference>
<dbReference type="Gene3D" id="2.60.120.1040">
    <property type="entry name" value="ZPR1, A/B domain"/>
    <property type="match status" value="2"/>
</dbReference>
<keyword evidence="23" id="KW-1185">Reference proteome</keyword>
<dbReference type="GO" id="GO:0042307">
    <property type="term" value="P:positive regulation of protein import into nucleus"/>
    <property type="evidence" value="ECO:0007669"/>
    <property type="project" value="Ensembl"/>
</dbReference>
<dbReference type="FunFam" id="2.20.25.420:FF:000003">
    <property type="entry name" value="zinc finger protein ZPR1"/>
    <property type="match status" value="1"/>
</dbReference>
<dbReference type="RefSeq" id="XP_044113831.1">
    <property type="nucleotide sequence ID" value="XM_044257896.1"/>
</dbReference>
<feature type="region of interest" description="Disordered" evidence="20">
    <location>
        <begin position="1"/>
        <end position="29"/>
    </location>
</feature>
<dbReference type="GeneID" id="122912308"/>
<name>A0A8C7AFP8_NEOVI</name>
<dbReference type="GO" id="GO:0042023">
    <property type="term" value="P:DNA endoreduplication"/>
    <property type="evidence" value="ECO:0007669"/>
    <property type="project" value="Ensembl"/>
</dbReference>
<dbReference type="FunFam" id="2.60.120.1040:FF:000002">
    <property type="entry name" value="zinc finger protein ZPR1"/>
    <property type="match status" value="1"/>
</dbReference>
<dbReference type="GO" id="GO:0071364">
    <property type="term" value="P:cellular response to epidermal growth factor stimulus"/>
    <property type="evidence" value="ECO:0007669"/>
    <property type="project" value="Ensembl"/>
</dbReference>
<keyword evidence="14" id="KW-0508">mRNA splicing</keyword>
<evidence type="ECO:0000256" key="7">
    <source>
        <dbReference type="ARBA" id="ARBA00022490"/>
    </source>
</evidence>
<evidence type="ECO:0000256" key="16">
    <source>
        <dbReference type="ARBA" id="ARBA00023273"/>
    </source>
</evidence>
<dbReference type="GO" id="GO:0015030">
    <property type="term" value="C:Cajal body"/>
    <property type="evidence" value="ECO:0007669"/>
    <property type="project" value="UniProtKB-SubCell"/>
</dbReference>
<evidence type="ECO:0000256" key="6">
    <source>
        <dbReference type="ARBA" id="ARBA00008354"/>
    </source>
</evidence>
<dbReference type="GO" id="GO:0030426">
    <property type="term" value="C:growth cone"/>
    <property type="evidence" value="ECO:0007669"/>
    <property type="project" value="UniProtKB-SubCell"/>
</dbReference>
<evidence type="ECO:0000256" key="12">
    <source>
        <dbReference type="ARBA" id="ARBA00022782"/>
    </source>
</evidence>
<dbReference type="PANTHER" id="PTHR10876">
    <property type="entry name" value="ZINC FINGER PROTEIN ZPR1"/>
    <property type="match status" value="1"/>
</dbReference>
<dbReference type="GO" id="GO:0033120">
    <property type="term" value="P:positive regulation of RNA splicing"/>
    <property type="evidence" value="ECO:0007669"/>
    <property type="project" value="Ensembl"/>
</dbReference>
<dbReference type="GO" id="GO:0021510">
    <property type="term" value="P:spinal cord development"/>
    <property type="evidence" value="ECO:0007669"/>
    <property type="project" value="Ensembl"/>
</dbReference>
<dbReference type="SMART" id="SM00709">
    <property type="entry name" value="Zpr1"/>
    <property type="match status" value="2"/>
</dbReference>
<dbReference type="GO" id="GO:0000226">
    <property type="term" value="P:microtubule cytoskeleton organization"/>
    <property type="evidence" value="ECO:0007669"/>
    <property type="project" value="Ensembl"/>
</dbReference>
<dbReference type="GO" id="GO:0008380">
    <property type="term" value="P:RNA splicing"/>
    <property type="evidence" value="ECO:0007669"/>
    <property type="project" value="UniProtKB-KW"/>
</dbReference>
<evidence type="ECO:0000256" key="1">
    <source>
        <dbReference type="ARBA" id="ARBA00004408"/>
    </source>
</evidence>
<dbReference type="GO" id="GO:0005730">
    <property type="term" value="C:nucleolus"/>
    <property type="evidence" value="ECO:0007669"/>
    <property type="project" value="UniProtKB-SubCell"/>
</dbReference>
<dbReference type="InterPro" id="IPR056180">
    <property type="entry name" value="ZPR1_jr_dom"/>
</dbReference>
<dbReference type="GO" id="GO:0031641">
    <property type="term" value="P:regulation of myelination"/>
    <property type="evidence" value="ECO:0007669"/>
    <property type="project" value="Ensembl"/>
</dbReference>
<dbReference type="GO" id="GO:0097504">
    <property type="term" value="C:Gemini of Cajal bodies"/>
    <property type="evidence" value="ECO:0007669"/>
    <property type="project" value="UniProtKB-SubCell"/>
</dbReference>
<keyword evidence="12" id="KW-0221">Differentiation</keyword>
<feature type="domain" description="Zinc finger ZPR1-type" evidence="21">
    <location>
        <begin position="49"/>
        <end position="207"/>
    </location>
</feature>
<dbReference type="GO" id="GO:1990261">
    <property type="term" value="P:pre-mRNA catabolic process"/>
    <property type="evidence" value="ECO:0007669"/>
    <property type="project" value="Ensembl"/>
</dbReference>
<dbReference type="Proteomes" id="UP000694425">
    <property type="component" value="Unplaced"/>
</dbReference>
<dbReference type="Ensembl" id="ENSNVIT00000009343.1">
    <property type="protein sequence ID" value="ENSNVIP00000007978.1"/>
    <property type="gene ID" value="ENSNVIG00000006334.1"/>
</dbReference>
<proteinExistence type="inferred from homology"/>
<evidence type="ECO:0000256" key="4">
    <source>
        <dbReference type="ARBA" id="ARBA00004604"/>
    </source>
</evidence>
<dbReference type="GO" id="GO:0045787">
    <property type="term" value="P:positive regulation of cell cycle"/>
    <property type="evidence" value="ECO:0007669"/>
    <property type="project" value="Ensembl"/>
</dbReference>
<dbReference type="Gene3D" id="2.20.25.420">
    <property type="entry name" value="ZPR1, zinc finger domain"/>
    <property type="match status" value="2"/>
</dbReference>
<evidence type="ECO:0000256" key="14">
    <source>
        <dbReference type="ARBA" id="ARBA00023187"/>
    </source>
</evidence>
<dbReference type="InterPro" id="IPR042451">
    <property type="entry name" value="ZPR1_A/B_dom"/>
</dbReference>
<evidence type="ECO:0000256" key="8">
    <source>
        <dbReference type="ARBA" id="ARBA00022664"/>
    </source>
</evidence>
<dbReference type="Pfam" id="PF03367">
    <property type="entry name" value="Zn_ribbon_ZPR1"/>
    <property type="match status" value="2"/>
</dbReference>
<gene>
    <name evidence="22" type="primary">ZPR1</name>
</gene>
<keyword evidence="13" id="KW-0862">Zinc</keyword>
<evidence type="ECO:0000313" key="22">
    <source>
        <dbReference type="Ensembl" id="ENSNVIP00000007978.1"/>
    </source>
</evidence>
<dbReference type="GO" id="GO:0030576">
    <property type="term" value="P:Cajal body organization"/>
    <property type="evidence" value="ECO:0007669"/>
    <property type="project" value="Ensembl"/>
</dbReference>
<keyword evidence="10" id="KW-0677">Repeat</keyword>
<dbReference type="CTD" id="8882"/>
<dbReference type="GO" id="GO:2000672">
    <property type="term" value="P:negative regulation of motor neuron apoptotic process"/>
    <property type="evidence" value="ECO:0007669"/>
    <property type="project" value="Ensembl"/>
</dbReference>
<keyword evidence="8" id="KW-0507">mRNA processing</keyword>
<feature type="compositionally biased region" description="Low complexity" evidence="20">
    <location>
        <begin position="1"/>
        <end position="18"/>
    </location>
</feature>
<dbReference type="GO" id="GO:0061564">
    <property type="term" value="P:axon development"/>
    <property type="evidence" value="ECO:0007669"/>
    <property type="project" value="Ensembl"/>
</dbReference>
<dbReference type="PANTHER" id="PTHR10876:SF0">
    <property type="entry name" value="ZINC FINGER PROTEIN ZPR1"/>
    <property type="match status" value="1"/>
</dbReference>
<evidence type="ECO:0000256" key="3">
    <source>
        <dbReference type="ARBA" id="ARBA00004556"/>
    </source>
</evidence>
<comment type="subcellular location">
    <subcellularLocation>
        <location evidence="2">Cell projection</location>
        <location evidence="2">Axon</location>
    </subcellularLocation>
    <subcellularLocation>
        <location evidence="5">Cell projection</location>
        <location evidence="5">Growth cone</location>
    </subcellularLocation>
    <subcellularLocation>
        <location evidence="3">Cytoplasm</location>
        <location evidence="3">Perinuclear region</location>
    </subcellularLocation>
    <subcellularLocation>
        <location evidence="1">Nucleus</location>
        <location evidence="1">Cajal body</location>
    </subcellularLocation>
    <subcellularLocation>
        <location evidence="17">Nucleus</location>
        <location evidence="17">Gem</location>
    </subcellularLocation>
    <subcellularLocation>
        <location evidence="4">Nucleus</location>
        <location evidence="4">Nucleolus</location>
    </subcellularLocation>
</comment>
<dbReference type="NCBIfam" id="TIGR00310">
    <property type="entry name" value="ZPR1_znf"/>
    <property type="match status" value="2"/>
</dbReference>
<evidence type="ECO:0000256" key="13">
    <source>
        <dbReference type="ARBA" id="ARBA00022833"/>
    </source>
</evidence>
<evidence type="ECO:0000256" key="18">
    <source>
        <dbReference type="ARBA" id="ARBA00074960"/>
    </source>
</evidence>
<keyword evidence="16" id="KW-0966">Cell projection</keyword>
<keyword evidence="11" id="KW-0863">Zinc-finger</keyword>
<feature type="domain" description="Zinc finger ZPR1-type" evidence="21">
    <location>
        <begin position="258"/>
        <end position="417"/>
    </location>
</feature>
<evidence type="ECO:0000256" key="10">
    <source>
        <dbReference type="ARBA" id="ARBA00022737"/>
    </source>
</evidence>